<feature type="transmembrane region" description="Helical" evidence="1">
    <location>
        <begin position="20"/>
        <end position="39"/>
    </location>
</feature>
<organism evidence="2 3">
    <name type="scientific">Alteromonas portus</name>
    <dbReference type="NCBI Taxonomy" id="2565549"/>
    <lineage>
        <taxon>Bacteria</taxon>
        <taxon>Pseudomonadati</taxon>
        <taxon>Pseudomonadota</taxon>
        <taxon>Gammaproteobacteria</taxon>
        <taxon>Alteromonadales</taxon>
        <taxon>Alteromonadaceae</taxon>
        <taxon>Alteromonas/Salinimonas group</taxon>
        <taxon>Alteromonas</taxon>
    </lineage>
</organism>
<dbReference type="Pfam" id="PF12040">
    <property type="entry name" value="DUF3526"/>
    <property type="match status" value="1"/>
</dbReference>
<evidence type="ECO:0000313" key="2">
    <source>
        <dbReference type="EMBL" id="TKB04335.1"/>
    </source>
</evidence>
<gene>
    <name evidence="2" type="ORF">E5672_05915</name>
</gene>
<dbReference type="PANTHER" id="PTHR43471:SF1">
    <property type="entry name" value="ABC TRANSPORTER PERMEASE PROTEIN NOSY-RELATED"/>
    <property type="match status" value="1"/>
</dbReference>
<dbReference type="RefSeq" id="WP_136781350.1">
    <property type="nucleotide sequence ID" value="NZ_SWCO01000002.1"/>
</dbReference>
<reference evidence="2 3" key="1">
    <citation type="submission" date="2019-04" db="EMBL/GenBank/DDBJ databases">
        <title>Alteromonas portus sp. nov., an alginate lyase-excreting marine bacterium.</title>
        <authorList>
            <person name="Huang H."/>
            <person name="Mo K."/>
            <person name="Bao S."/>
        </authorList>
    </citation>
    <scope>NUCLEOTIDE SEQUENCE [LARGE SCALE GENOMIC DNA]</scope>
    <source>
        <strain evidence="2 3">HB161718</strain>
    </source>
</reference>
<proteinExistence type="predicted"/>
<feature type="transmembrane region" description="Helical" evidence="1">
    <location>
        <begin position="179"/>
        <end position="200"/>
    </location>
</feature>
<feature type="transmembrane region" description="Helical" evidence="1">
    <location>
        <begin position="132"/>
        <end position="151"/>
    </location>
</feature>
<accession>A0A4U0ZJG0</accession>
<keyword evidence="1" id="KW-0812">Transmembrane</keyword>
<dbReference type="PANTHER" id="PTHR43471">
    <property type="entry name" value="ABC TRANSPORTER PERMEASE"/>
    <property type="match status" value="1"/>
</dbReference>
<feature type="transmembrane region" description="Helical" evidence="1">
    <location>
        <begin position="206"/>
        <end position="231"/>
    </location>
</feature>
<dbReference type="AlphaFoldDB" id="A0A4U0ZJG0"/>
<evidence type="ECO:0000313" key="3">
    <source>
        <dbReference type="Proteomes" id="UP000305471"/>
    </source>
</evidence>
<name>A0A4U0ZJG0_9ALTE</name>
<sequence>MIRFSDIKREAGFVFGHRQIKLTLLVVFLLSSVSLWSGYAEMQEQQATIERLLKKDETERNAVLTHQSNYGMVAYYAFHLTYAPPSPLAFAAVGERDVFPWKHRIRMLALEGQIYESDTDNPELAFLGRFDFAFVTSVLLPLFIILLLYDLKAKEREARRFDLLNVTARNSHAIWSSRVLVTLVPLVLATLIPLIAFSVVNGASVASILTVCAIVIGSIIIWSAIVLAIGAAKRFAHFSATHLASIMLGVWLVTTVIVPVTGHTIINASVDTPEGGDIVLTQREAVNSAWDKPVEDTWQAFIETHPQWADKTDFDPQRDSSFNWKWYYAFQQVGDQTAKGLSESYQAATLRKDEIASYVALLSPSLLTQRLLTSAADTDVQAMVNYENNVREFHASLRKFYYHHLFEAPDFSTASFKQLPQFSPQVSKKQENTHED</sequence>
<evidence type="ECO:0000256" key="1">
    <source>
        <dbReference type="SAM" id="Phobius"/>
    </source>
</evidence>
<keyword evidence="3" id="KW-1185">Reference proteome</keyword>
<comment type="caution">
    <text evidence="2">The sequence shown here is derived from an EMBL/GenBank/DDBJ whole genome shotgun (WGS) entry which is preliminary data.</text>
</comment>
<dbReference type="OrthoDB" id="6016419at2"/>
<keyword evidence="1" id="KW-1133">Transmembrane helix</keyword>
<protein>
    <submittedName>
        <fullName evidence="2">DUF3526 domain-containing protein</fullName>
    </submittedName>
</protein>
<keyword evidence="1" id="KW-0472">Membrane</keyword>
<dbReference type="Proteomes" id="UP000305471">
    <property type="component" value="Unassembled WGS sequence"/>
</dbReference>
<dbReference type="EMBL" id="SWCO01000002">
    <property type="protein sequence ID" value="TKB04335.1"/>
    <property type="molecule type" value="Genomic_DNA"/>
</dbReference>
<dbReference type="InterPro" id="IPR021913">
    <property type="entry name" value="DUF3526"/>
</dbReference>
<feature type="transmembrane region" description="Helical" evidence="1">
    <location>
        <begin position="243"/>
        <end position="262"/>
    </location>
</feature>